<gene>
    <name evidence="5" type="ORF">EJB06_13290</name>
</gene>
<feature type="region of interest" description="Disordered" evidence="3">
    <location>
        <begin position="1"/>
        <end position="30"/>
    </location>
</feature>
<feature type="domain" description="Pectate lyase" evidence="4">
    <location>
        <begin position="37"/>
        <end position="303"/>
    </location>
</feature>
<keyword evidence="2" id="KW-0119">Carbohydrate metabolism</keyword>
<dbReference type="EMBL" id="RXLQ01000006">
    <property type="protein sequence ID" value="RSZ58604.1"/>
    <property type="molecule type" value="Genomic_DNA"/>
</dbReference>
<evidence type="ECO:0000256" key="1">
    <source>
        <dbReference type="ARBA" id="ARBA00023239"/>
    </source>
</evidence>
<evidence type="ECO:0000256" key="2">
    <source>
        <dbReference type="RuleBase" id="RU361173"/>
    </source>
</evidence>
<organism evidence="5 6">
    <name type="scientific">Massilia atriviolacea</name>
    <dbReference type="NCBI Taxonomy" id="2495579"/>
    <lineage>
        <taxon>Bacteria</taxon>
        <taxon>Pseudomonadati</taxon>
        <taxon>Pseudomonadota</taxon>
        <taxon>Betaproteobacteria</taxon>
        <taxon>Burkholderiales</taxon>
        <taxon>Oxalobacteraceae</taxon>
        <taxon>Telluria group</taxon>
        <taxon>Massilia</taxon>
    </lineage>
</organism>
<keyword evidence="2" id="KW-0964">Secreted</keyword>
<dbReference type="SUPFAM" id="SSF51126">
    <property type="entry name" value="Pectin lyase-like"/>
    <property type="match status" value="1"/>
</dbReference>
<dbReference type="AlphaFoldDB" id="A0A430HMA5"/>
<evidence type="ECO:0000256" key="3">
    <source>
        <dbReference type="SAM" id="MobiDB-lite"/>
    </source>
</evidence>
<sequence>MTPPVTPPAGTDPLTQAAPATGWASYSSGTRGGAAATQKETYLVSSPSQLLAALKAQAGKPAQIKVYGTIDMAASDNGGAFKSASDQAARSLISIPSNTTVIGVGSDARIVNGRIMIKGVDNVIVRNLTIANPCDIAPKWDPKDGSSGNWNSEYDGLNVDKSTHVWIDHNTFTDAPRTDDQFPQENGKLKQCHDGALDVKNGSDYVTVSNNVFELHEKNTLVGSSDSTTADDGHLTVTFHGNHYKQVTSRAPRVRFGKVHVYNNYYEGDRNAKLYAHHYSIGVGYKAKIVSQNNAFDIIGATECGDAIEASGSSSKTGAIVDSGSLLNGAALGLGGASCKFSNAVGWTLPYTPALLDASKVRESVLRNAGAGKLSVR</sequence>
<dbReference type="Proteomes" id="UP000278085">
    <property type="component" value="Unassembled WGS sequence"/>
</dbReference>
<keyword evidence="1 2" id="KW-0456">Lyase</keyword>
<reference evidence="5 6" key="1">
    <citation type="submission" date="2018-12" db="EMBL/GenBank/DDBJ databases">
        <authorList>
            <person name="Yang E."/>
        </authorList>
    </citation>
    <scope>NUCLEOTIDE SEQUENCE [LARGE SCALE GENOMIC DNA]</scope>
    <source>
        <strain evidence="5 6">SOD</strain>
    </source>
</reference>
<name>A0A430HMA5_9BURK</name>
<dbReference type="InterPro" id="IPR011050">
    <property type="entry name" value="Pectin_lyase_fold/virulence"/>
</dbReference>
<evidence type="ECO:0000313" key="6">
    <source>
        <dbReference type="Proteomes" id="UP000278085"/>
    </source>
</evidence>
<dbReference type="GO" id="GO:0000272">
    <property type="term" value="P:polysaccharide catabolic process"/>
    <property type="evidence" value="ECO:0007669"/>
    <property type="project" value="UniProtKB-KW"/>
</dbReference>
<accession>A0A430HMA5</accession>
<comment type="similarity">
    <text evidence="2">Belongs to the polysaccharide lyase 1 family.</text>
</comment>
<dbReference type="Pfam" id="PF00544">
    <property type="entry name" value="Pectate_lyase_4"/>
    <property type="match status" value="1"/>
</dbReference>
<dbReference type="GO" id="GO:0005576">
    <property type="term" value="C:extracellular region"/>
    <property type="evidence" value="ECO:0007669"/>
    <property type="project" value="UniProtKB-SubCell"/>
</dbReference>
<dbReference type="PANTHER" id="PTHR31683">
    <property type="entry name" value="PECTATE LYASE 18-RELATED"/>
    <property type="match status" value="1"/>
</dbReference>
<dbReference type="InterPro" id="IPR012334">
    <property type="entry name" value="Pectin_lyas_fold"/>
</dbReference>
<protein>
    <submittedName>
        <fullName evidence="5">Pectate lyase</fullName>
    </submittedName>
</protein>
<dbReference type="GO" id="GO:0030570">
    <property type="term" value="F:pectate lyase activity"/>
    <property type="evidence" value="ECO:0007669"/>
    <property type="project" value="InterPro"/>
</dbReference>
<comment type="caution">
    <text evidence="5">The sequence shown here is derived from an EMBL/GenBank/DDBJ whole genome shotgun (WGS) entry which is preliminary data.</text>
</comment>
<proteinExistence type="inferred from homology"/>
<dbReference type="PANTHER" id="PTHR31683:SF18">
    <property type="entry name" value="PECTATE LYASE 21-RELATED"/>
    <property type="match status" value="1"/>
</dbReference>
<comment type="subcellular location">
    <subcellularLocation>
        <location evidence="2">Secreted</location>
    </subcellularLocation>
</comment>
<evidence type="ECO:0000313" key="5">
    <source>
        <dbReference type="EMBL" id="RSZ58604.1"/>
    </source>
</evidence>
<keyword evidence="6" id="KW-1185">Reference proteome</keyword>
<dbReference type="InterPro" id="IPR002022">
    <property type="entry name" value="Pec_lyase"/>
</dbReference>
<evidence type="ECO:0000259" key="4">
    <source>
        <dbReference type="SMART" id="SM00656"/>
    </source>
</evidence>
<keyword evidence="2" id="KW-0624">Polysaccharide degradation</keyword>
<dbReference type="OrthoDB" id="9804661at2"/>
<dbReference type="Gene3D" id="2.160.20.10">
    <property type="entry name" value="Single-stranded right-handed beta-helix, Pectin lyase-like"/>
    <property type="match status" value="1"/>
</dbReference>
<dbReference type="SMART" id="SM00656">
    <property type="entry name" value="Amb_all"/>
    <property type="match status" value="1"/>
</dbReference>
<dbReference type="InterPro" id="IPR045032">
    <property type="entry name" value="PEL"/>
</dbReference>